<reference evidence="1" key="1">
    <citation type="journal article" date="2014" name="Front. Microbiol.">
        <title>High frequency of phylogenetically diverse reductive dehalogenase-homologous genes in deep subseafloor sedimentary metagenomes.</title>
        <authorList>
            <person name="Kawai M."/>
            <person name="Futagami T."/>
            <person name="Toyoda A."/>
            <person name="Takaki Y."/>
            <person name="Nishi S."/>
            <person name="Hori S."/>
            <person name="Arai W."/>
            <person name="Tsubouchi T."/>
            <person name="Morono Y."/>
            <person name="Uchiyama I."/>
            <person name="Ito T."/>
            <person name="Fujiyama A."/>
            <person name="Inagaki F."/>
            <person name="Takami H."/>
        </authorList>
    </citation>
    <scope>NUCLEOTIDE SEQUENCE</scope>
    <source>
        <strain evidence="1">Expedition CK06-06</strain>
    </source>
</reference>
<comment type="caution">
    <text evidence="1">The sequence shown here is derived from an EMBL/GenBank/DDBJ whole genome shotgun (WGS) entry which is preliminary data.</text>
</comment>
<sequence length="269" mass="31830">SEEPIFMYAQQIGYPLLDNILQKFGQITDTLNPTWEQHKNIDVPAAREFPYWTLYDWIECLRFYTSGQMRIHPVIAKIIHNINGSPRALLKYIKFFKNQNITFPLFFKTVKKRLETYKVKKRSIDTFEYLWSHALLTENKCYDISSYTALSASKDEKLLNLDEDVKFLTAEILARLPTLKSHDPFFNEPCYVLTRFREHIYKNAIAKGLRKYHQLFYIKCFNILRTRRSYNSDSGAMEETYTVKKAQEIAAVISRLVHSKELEFLDILP</sequence>
<feature type="non-terminal residue" evidence="1">
    <location>
        <position position="1"/>
    </location>
</feature>
<name>X1ICB5_9ZZZZ</name>
<dbReference type="EMBL" id="BARU01027830">
    <property type="protein sequence ID" value="GAH63759.1"/>
    <property type="molecule type" value="Genomic_DNA"/>
</dbReference>
<gene>
    <name evidence="1" type="ORF">S03H2_44504</name>
</gene>
<feature type="non-terminal residue" evidence="1">
    <location>
        <position position="269"/>
    </location>
</feature>
<evidence type="ECO:0000313" key="1">
    <source>
        <dbReference type="EMBL" id="GAH63759.1"/>
    </source>
</evidence>
<protein>
    <submittedName>
        <fullName evidence="1">Uncharacterized protein</fullName>
    </submittedName>
</protein>
<proteinExistence type="predicted"/>
<dbReference type="AlphaFoldDB" id="X1ICB5"/>
<organism evidence="1">
    <name type="scientific">marine sediment metagenome</name>
    <dbReference type="NCBI Taxonomy" id="412755"/>
    <lineage>
        <taxon>unclassified sequences</taxon>
        <taxon>metagenomes</taxon>
        <taxon>ecological metagenomes</taxon>
    </lineage>
</organism>
<accession>X1ICB5</accession>